<name>A0A7K0CY00_9NOCA</name>
<feature type="signal peptide" evidence="2">
    <location>
        <begin position="1"/>
        <end position="22"/>
    </location>
</feature>
<sequence length="142" mass="14250">MRRPAWTRAAAAVALVTPAAFAALVMPAASAAPALAAPDAQFTAPAPGTITATVHNKNTQQGTVCWAIDTDTKTTFGSGGQDSYAGPGRTITVSIRNLPNGVVHVQAFCAYHTPPLGSHDYTSSTAPTTVTVTGSAPTGSAG</sequence>
<dbReference type="EMBL" id="WEGK01000001">
    <property type="protein sequence ID" value="MQY17524.1"/>
    <property type="molecule type" value="Genomic_DNA"/>
</dbReference>
<keyword evidence="4" id="KW-1185">Reference proteome</keyword>
<proteinExistence type="predicted"/>
<dbReference type="OrthoDB" id="4561856at2"/>
<dbReference type="AlphaFoldDB" id="A0A7K0CY00"/>
<feature type="region of interest" description="Disordered" evidence="1">
    <location>
        <begin position="121"/>
        <end position="142"/>
    </location>
</feature>
<reference evidence="3 4" key="1">
    <citation type="submission" date="2019-10" db="EMBL/GenBank/DDBJ databases">
        <title>Nocardia macrotermitis sp. nov. and Nocardia aurantia sp. nov., isolated from the gut of fungus growing-termite Macrotermes natalensis.</title>
        <authorList>
            <person name="Benndorf R."/>
            <person name="Schwitalla J."/>
            <person name="Martin K."/>
            <person name="De Beer W."/>
            <person name="Kaster A.-K."/>
            <person name="Vollmers J."/>
            <person name="Poulsen M."/>
            <person name="Beemelmanns C."/>
        </authorList>
    </citation>
    <scope>NUCLEOTIDE SEQUENCE [LARGE SCALE GENOMIC DNA]</scope>
    <source>
        <strain evidence="3 4">RB20</strain>
    </source>
</reference>
<feature type="chain" id="PRO_5038517265" evidence="2">
    <location>
        <begin position="23"/>
        <end position="142"/>
    </location>
</feature>
<evidence type="ECO:0000256" key="2">
    <source>
        <dbReference type="SAM" id="SignalP"/>
    </source>
</evidence>
<comment type="caution">
    <text evidence="3">The sequence shown here is derived from an EMBL/GenBank/DDBJ whole genome shotgun (WGS) entry which is preliminary data.</text>
</comment>
<evidence type="ECO:0000313" key="4">
    <source>
        <dbReference type="Proteomes" id="UP000438448"/>
    </source>
</evidence>
<gene>
    <name evidence="3" type="ORF">NRB20_05880</name>
</gene>
<accession>A0A7K0CY00</accession>
<protein>
    <submittedName>
        <fullName evidence="3">Uncharacterized protein</fullName>
    </submittedName>
</protein>
<evidence type="ECO:0000313" key="3">
    <source>
        <dbReference type="EMBL" id="MQY17524.1"/>
    </source>
</evidence>
<feature type="compositionally biased region" description="Low complexity" evidence="1">
    <location>
        <begin position="122"/>
        <end position="142"/>
    </location>
</feature>
<dbReference type="RefSeq" id="WP_153407554.1">
    <property type="nucleotide sequence ID" value="NZ_WEGK01000001.1"/>
</dbReference>
<evidence type="ECO:0000256" key="1">
    <source>
        <dbReference type="SAM" id="MobiDB-lite"/>
    </source>
</evidence>
<dbReference type="Proteomes" id="UP000438448">
    <property type="component" value="Unassembled WGS sequence"/>
</dbReference>
<organism evidence="3 4">
    <name type="scientific">Nocardia macrotermitis</name>
    <dbReference type="NCBI Taxonomy" id="2585198"/>
    <lineage>
        <taxon>Bacteria</taxon>
        <taxon>Bacillati</taxon>
        <taxon>Actinomycetota</taxon>
        <taxon>Actinomycetes</taxon>
        <taxon>Mycobacteriales</taxon>
        <taxon>Nocardiaceae</taxon>
        <taxon>Nocardia</taxon>
    </lineage>
</organism>
<keyword evidence="2" id="KW-0732">Signal</keyword>